<dbReference type="EMBL" id="FNPD01000002">
    <property type="protein sequence ID" value="SDX72116.1"/>
    <property type="molecule type" value="Genomic_DNA"/>
</dbReference>
<feature type="region of interest" description="Disordered" evidence="1">
    <location>
        <begin position="1"/>
        <end position="27"/>
    </location>
</feature>
<reference evidence="3" key="1">
    <citation type="submission" date="2016-10" db="EMBL/GenBank/DDBJ databases">
        <authorList>
            <person name="Varghese N."/>
            <person name="Submissions S."/>
        </authorList>
    </citation>
    <scope>NUCLEOTIDE SEQUENCE [LARGE SCALE GENOMIC DNA]</scope>
    <source>
        <strain evidence="3">DSM 13490</strain>
    </source>
</reference>
<evidence type="ECO:0000256" key="1">
    <source>
        <dbReference type="SAM" id="MobiDB-lite"/>
    </source>
</evidence>
<keyword evidence="3" id="KW-1185">Reference proteome</keyword>
<dbReference type="Proteomes" id="UP000199266">
    <property type="component" value="Unassembled WGS sequence"/>
</dbReference>
<name>A0A1H3E0B9_9BACT</name>
<dbReference type="AlphaFoldDB" id="A0A1H3E0B9"/>
<sequence length="58" mass="6559">MKSVQNRPAAGPYHAKNTCTTHRLRKKAPKAAEELMDFLKERYPEAVGILDNAKDDMT</sequence>
<protein>
    <submittedName>
        <fullName evidence="2">Uncharacterized protein</fullName>
    </submittedName>
</protein>
<proteinExistence type="predicted"/>
<organism evidence="2 3">
    <name type="scientific">Acetomicrobium thermoterrenum DSM 13490</name>
    <dbReference type="NCBI Taxonomy" id="1120987"/>
    <lineage>
        <taxon>Bacteria</taxon>
        <taxon>Thermotogati</taxon>
        <taxon>Synergistota</taxon>
        <taxon>Synergistia</taxon>
        <taxon>Synergistales</taxon>
        <taxon>Acetomicrobiaceae</taxon>
        <taxon>Acetomicrobium</taxon>
    </lineage>
</organism>
<gene>
    <name evidence="2" type="ORF">SAMN03080603_00343</name>
</gene>
<accession>A0A1H3E0B9</accession>
<evidence type="ECO:0000313" key="3">
    <source>
        <dbReference type="Proteomes" id="UP000199266"/>
    </source>
</evidence>
<dbReference type="RefSeq" id="WP_159428494.1">
    <property type="nucleotide sequence ID" value="NZ_FNPD01000002.1"/>
</dbReference>
<evidence type="ECO:0000313" key="2">
    <source>
        <dbReference type="EMBL" id="SDX72116.1"/>
    </source>
</evidence>